<name>A0A839U525_9HYPH</name>
<reference evidence="1 2" key="1">
    <citation type="submission" date="2020-08" db="EMBL/GenBank/DDBJ databases">
        <title>Genomic Encyclopedia of Type Strains, Phase III (KMG-III): the genomes of soil and plant-associated and newly described type strains.</title>
        <authorList>
            <person name="Whitman W."/>
        </authorList>
    </citation>
    <scope>NUCLEOTIDE SEQUENCE [LARGE SCALE GENOMIC DNA]</scope>
    <source>
        <strain evidence="1 2">CECT 7015</strain>
    </source>
</reference>
<keyword evidence="2" id="KW-1185">Reference proteome</keyword>
<comment type="caution">
    <text evidence="1">The sequence shown here is derived from an EMBL/GenBank/DDBJ whole genome shotgun (WGS) entry which is preliminary data.</text>
</comment>
<evidence type="ECO:0000313" key="2">
    <source>
        <dbReference type="Proteomes" id="UP000554520"/>
    </source>
</evidence>
<proteinExistence type="predicted"/>
<accession>A0A839U525</accession>
<sequence>MYPKQNIRLHCVPLMAQSTTLFSAWLPLICSQFDENVRPGLNCSEILWIFIDIFYIQNDRILREFFLFNFTIFDIRIVS</sequence>
<gene>
    <name evidence="1" type="ORF">FHS21_001434</name>
</gene>
<organism evidence="1 2">
    <name type="scientific">Phyllobacterium trifolii</name>
    <dbReference type="NCBI Taxonomy" id="300193"/>
    <lineage>
        <taxon>Bacteria</taxon>
        <taxon>Pseudomonadati</taxon>
        <taxon>Pseudomonadota</taxon>
        <taxon>Alphaproteobacteria</taxon>
        <taxon>Hyphomicrobiales</taxon>
        <taxon>Phyllobacteriaceae</taxon>
        <taxon>Phyllobacterium</taxon>
    </lineage>
</organism>
<dbReference type="Proteomes" id="UP000554520">
    <property type="component" value="Unassembled WGS sequence"/>
</dbReference>
<dbReference type="EMBL" id="JACHXN010000003">
    <property type="protein sequence ID" value="MBB3145033.1"/>
    <property type="molecule type" value="Genomic_DNA"/>
</dbReference>
<dbReference type="AlphaFoldDB" id="A0A839U525"/>
<protein>
    <submittedName>
        <fullName evidence="1">Uncharacterized protein</fullName>
    </submittedName>
</protein>
<evidence type="ECO:0000313" key="1">
    <source>
        <dbReference type="EMBL" id="MBB3145033.1"/>
    </source>
</evidence>